<dbReference type="InterPro" id="IPR041698">
    <property type="entry name" value="Methyltransf_25"/>
</dbReference>
<evidence type="ECO:0000259" key="1">
    <source>
        <dbReference type="Pfam" id="PF13649"/>
    </source>
</evidence>
<sequence>METVVNTEQAEAWNGYEGNHWADNHDRYNAVNSGFNDPLLTAAAIGEHDRVLDIGCGTGQVTRLAALRAPGGHAVGVDLSAPMLRRAEAIAAAEGVANARFVHGDAQVHPLGDAEFDVAVSRFGVMFFADPVAAFTNVARALRPGGRVALLVIRELAGLSGVLAAVERHLPASPDPAKSGTGPLSLSDPDVVHEVFTAAGFTDIAATAVDAQQVWGRDAVDAAGFLGDWGPLRFQLDKVDQPTAAKIRAELIEQLRPFEEPDAVRLRGAAWLITAVRS</sequence>
<dbReference type="InterPro" id="IPR050508">
    <property type="entry name" value="Methyltransf_Superfamily"/>
</dbReference>
<dbReference type="PANTHER" id="PTHR42912:SF93">
    <property type="entry name" value="N6-ADENOSINE-METHYLTRANSFERASE TMT1A"/>
    <property type="match status" value="1"/>
</dbReference>
<dbReference type="RefSeq" id="WP_377856276.1">
    <property type="nucleotide sequence ID" value="NZ_JBHLZU010000019.1"/>
</dbReference>
<evidence type="ECO:0000313" key="3">
    <source>
        <dbReference type="Proteomes" id="UP001589693"/>
    </source>
</evidence>
<comment type="caution">
    <text evidence="2">The sequence shown here is derived from an EMBL/GenBank/DDBJ whole genome shotgun (WGS) entry which is preliminary data.</text>
</comment>
<dbReference type="Gene3D" id="3.40.50.150">
    <property type="entry name" value="Vaccinia Virus protein VP39"/>
    <property type="match status" value="1"/>
</dbReference>
<dbReference type="Proteomes" id="UP001589693">
    <property type="component" value="Unassembled WGS sequence"/>
</dbReference>
<dbReference type="PANTHER" id="PTHR42912">
    <property type="entry name" value="METHYLTRANSFERASE"/>
    <property type="match status" value="1"/>
</dbReference>
<reference evidence="2 3" key="1">
    <citation type="submission" date="2024-09" db="EMBL/GenBank/DDBJ databases">
        <authorList>
            <person name="Sun Q."/>
            <person name="Mori K."/>
        </authorList>
    </citation>
    <scope>NUCLEOTIDE SEQUENCE [LARGE SCALE GENOMIC DNA]</scope>
    <source>
        <strain evidence="2 3">TBRC 7907</strain>
    </source>
</reference>
<dbReference type="EMBL" id="JBHLZU010000019">
    <property type="protein sequence ID" value="MFB9906976.1"/>
    <property type="molecule type" value="Genomic_DNA"/>
</dbReference>
<keyword evidence="3" id="KW-1185">Reference proteome</keyword>
<dbReference type="GO" id="GO:0008168">
    <property type="term" value="F:methyltransferase activity"/>
    <property type="evidence" value="ECO:0007669"/>
    <property type="project" value="UniProtKB-KW"/>
</dbReference>
<organism evidence="2 3">
    <name type="scientific">Allokutzneria oryzae</name>
    <dbReference type="NCBI Taxonomy" id="1378989"/>
    <lineage>
        <taxon>Bacteria</taxon>
        <taxon>Bacillati</taxon>
        <taxon>Actinomycetota</taxon>
        <taxon>Actinomycetes</taxon>
        <taxon>Pseudonocardiales</taxon>
        <taxon>Pseudonocardiaceae</taxon>
        <taxon>Allokutzneria</taxon>
    </lineage>
</organism>
<keyword evidence="2" id="KW-0489">Methyltransferase</keyword>
<gene>
    <name evidence="2" type="ORF">ACFFQA_23830</name>
</gene>
<dbReference type="InterPro" id="IPR029063">
    <property type="entry name" value="SAM-dependent_MTases_sf"/>
</dbReference>
<accession>A0ABV6A4W5</accession>
<evidence type="ECO:0000313" key="2">
    <source>
        <dbReference type="EMBL" id="MFB9906976.1"/>
    </source>
</evidence>
<feature type="domain" description="Methyltransferase" evidence="1">
    <location>
        <begin position="51"/>
        <end position="146"/>
    </location>
</feature>
<keyword evidence="2" id="KW-0808">Transferase</keyword>
<proteinExistence type="predicted"/>
<dbReference type="SUPFAM" id="SSF53335">
    <property type="entry name" value="S-adenosyl-L-methionine-dependent methyltransferases"/>
    <property type="match status" value="1"/>
</dbReference>
<dbReference type="GO" id="GO:0032259">
    <property type="term" value="P:methylation"/>
    <property type="evidence" value="ECO:0007669"/>
    <property type="project" value="UniProtKB-KW"/>
</dbReference>
<dbReference type="CDD" id="cd02440">
    <property type="entry name" value="AdoMet_MTases"/>
    <property type="match status" value="1"/>
</dbReference>
<protein>
    <submittedName>
        <fullName evidence="2">Methyltransferase domain-containing protein</fullName>
    </submittedName>
</protein>
<name>A0ABV6A4W5_9PSEU</name>
<dbReference type="Pfam" id="PF13649">
    <property type="entry name" value="Methyltransf_25"/>
    <property type="match status" value="1"/>
</dbReference>